<evidence type="ECO:0000256" key="9">
    <source>
        <dbReference type="ARBA" id="ARBA00022840"/>
    </source>
</evidence>
<keyword evidence="7 12" id="KW-0479">Metal-binding</keyword>
<dbReference type="SUPFAM" id="SSF52440">
    <property type="entry name" value="PreATP-grasp domain"/>
    <property type="match status" value="1"/>
</dbReference>
<dbReference type="Proteomes" id="UP001152320">
    <property type="component" value="Chromosome 5"/>
</dbReference>
<dbReference type="Gene3D" id="3.30.1490.80">
    <property type="match status" value="1"/>
</dbReference>
<evidence type="ECO:0000256" key="10">
    <source>
        <dbReference type="ARBA" id="ARBA00022842"/>
    </source>
</evidence>
<dbReference type="InterPro" id="IPR037013">
    <property type="entry name" value="GSH-S_sub-bd_sf"/>
</dbReference>
<dbReference type="Pfam" id="PF03199">
    <property type="entry name" value="GSH_synthase"/>
    <property type="match status" value="1"/>
</dbReference>
<dbReference type="Gene3D" id="3.30.1490.50">
    <property type="match status" value="1"/>
</dbReference>
<feature type="binding site" evidence="13">
    <location>
        <position position="135"/>
    </location>
    <ligand>
        <name>substrate</name>
    </ligand>
</feature>
<evidence type="ECO:0000256" key="1">
    <source>
        <dbReference type="ARBA" id="ARBA00004965"/>
    </source>
</evidence>
<name>A0A9Q1CB87_HOLLE</name>
<dbReference type="InterPro" id="IPR004887">
    <property type="entry name" value="GSH_synth_subst-bd"/>
</dbReference>
<comment type="caution">
    <text evidence="16">The sequence shown here is derived from an EMBL/GenBank/DDBJ whole genome shotgun (WGS) entry which is preliminary data.</text>
</comment>
<dbReference type="Pfam" id="PF03917">
    <property type="entry name" value="GSH_synth_ATP"/>
    <property type="match status" value="1"/>
</dbReference>
<feature type="binding site" evidence="14">
    <location>
        <position position="156"/>
    </location>
    <ligand>
        <name>Mg(2+)</name>
        <dbReference type="ChEBI" id="CHEBI:18420"/>
    </ligand>
</feature>
<evidence type="ECO:0000256" key="11">
    <source>
        <dbReference type="ARBA" id="ARBA00048871"/>
    </source>
</evidence>
<feature type="binding site" evidence="13">
    <location>
        <begin position="376"/>
        <end position="385"/>
    </location>
    <ligand>
        <name>ATP</name>
        <dbReference type="ChEBI" id="CHEBI:30616"/>
    </ligand>
</feature>
<keyword evidence="6 12" id="KW-0317">Glutathione biosynthesis</keyword>
<feature type="binding site" evidence="14">
    <location>
        <position position="380"/>
    </location>
    <ligand>
        <name>Mg(2+)</name>
        <dbReference type="ChEBI" id="CHEBI:18420"/>
    </ligand>
</feature>
<dbReference type="NCBIfam" id="TIGR01986">
    <property type="entry name" value="glut_syn_euk"/>
    <property type="match status" value="1"/>
</dbReference>
<evidence type="ECO:0000256" key="13">
    <source>
        <dbReference type="PIRSR" id="PIRSR001558-1"/>
    </source>
</evidence>
<dbReference type="GO" id="GO:0043295">
    <property type="term" value="F:glutathione binding"/>
    <property type="evidence" value="ECO:0007669"/>
    <property type="project" value="UniProtKB-UniRule"/>
</dbReference>
<dbReference type="GO" id="GO:0005829">
    <property type="term" value="C:cytosol"/>
    <property type="evidence" value="ECO:0007669"/>
    <property type="project" value="TreeGrafter"/>
</dbReference>
<evidence type="ECO:0000313" key="16">
    <source>
        <dbReference type="EMBL" id="KAJ8041525.1"/>
    </source>
</evidence>
<dbReference type="EMBL" id="JAIZAY010000005">
    <property type="protein sequence ID" value="KAJ8041525.1"/>
    <property type="molecule type" value="Genomic_DNA"/>
</dbReference>
<keyword evidence="8 12" id="KW-0547">Nucleotide-binding</keyword>
<feature type="binding site" evidence="13">
    <location>
        <position position="318"/>
    </location>
    <ligand>
        <name>ATP</name>
        <dbReference type="ChEBI" id="CHEBI:30616"/>
    </ligand>
</feature>
<evidence type="ECO:0000256" key="8">
    <source>
        <dbReference type="ARBA" id="ARBA00022741"/>
    </source>
</evidence>
<dbReference type="InterPro" id="IPR005615">
    <property type="entry name" value="Glutathione_synthase"/>
</dbReference>
<dbReference type="OrthoDB" id="2020073at2759"/>
<keyword evidence="9 12" id="KW-0067">ATP-binding</keyword>
<feature type="binding site" evidence="13">
    <location>
        <position position="154"/>
    </location>
    <ligand>
        <name>ATP</name>
        <dbReference type="ChEBI" id="CHEBI:30616"/>
    </ligand>
</feature>
<feature type="binding site" evidence="13">
    <location>
        <position position="387"/>
    </location>
    <ligand>
        <name>ATP</name>
        <dbReference type="ChEBI" id="CHEBI:30616"/>
    </ligand>
</feature>
<dbReference type="Gene3D" id="1.10.1080.10">
    <property type="entry name" value="Glutathione Synthetase, Chain A, domain 3"/>
    <property type="match status" value="1"/>
</dbReference>
<dbReference type="InterPro" id="IPR016185">
    <property type="entry name" value="PreATP-grasp_dom_sf"/>
</dbReference>
<dbReference type="Gene3D" id="3.30.470.20">
    <property type="entry name" value="ATP-grasp fold, B domain"/>
    <property type="match status" value="1"/>
</dbReference>
<dbReference type="AlphaFoldDB" id="A0A9Q1CB87"/>
<feature type="binding site" evidence="14">
    <location>
        <position position="154"/>
    </location>
    <ligand>
        <name>Mg(2+)</name>
        <dbReference type="ChEBI" id="CHEBI:18420"/>
    </ligand>
</feature>
<evidence type="ECO:0000256" key="2">
    <source>
        <dbReference type="ARBA" id="ARBA00010385"/>
    </source>
</evidence>
<evidence type="ECO:0000313" key="17">
    <source>
        <dbReference type="Proteomes" id="UP001152320"/>
    </source>
</evidence>
<evidence type="ECO:0000256" key="7">
    <source>
        <dbReference type="ARBA" id="ARBA00022723"/>
    </source>
</evidence>
<comment type="cofactor">
    <cofactor evidence="12 14">
        <name>Mg(2+)</name>
        <dbReference type="ChEBI" id="CHEBI:18420"/>
    </cofactor>
    <text evidence="12 14">Binds 1 Mg(2+) ion per subunit.</text>
</comment>
<gene>
    <name evidence="16" type="ORF">HOLleu_12368</name>
</gene>
<dbReference type="GO" id="GO:0005524">
    <property type="term" value="F:ATP binding"/>
    <property type="evidence" value="ECO:0007669"/>
    <property type="project" value="UniProtKB-UniRule"/>
</dbReference>
<evidence type="ECO:0000256" key="14">
    <source>
        <dbReference type="PIRSR" id="PIRSR001558-2"/>
    </source>
</evidence>
<evidence type="ECO:0000256" key="4">
    <source>
        <dbReference type="ARBA" id="ARBA00020821"/>
    </source>
</evidence>
<comment type="catalytic activity">
    <reaction evidence="11">
        <text>gamma-L-glutamyl-L-cysteine + glycine + ATP = glutathione + ADP + phosphate + H(+)</text>
        <dbReference type="Rhea" id="RHEA:13557"/>
        <dbReference type="ChEBI" id="CHEBI:15378"/>
        <dbReference type="ChEBI" id="CHEBI:30616"/>
        <dbReference type="ChEBI" id="CHEBI:43474"/>
        <dbReference type="ChEBI" id="CHEBI:57305"/>
        <dbReference type="ChEBI" id="CHEBI:57925"/>
        <dbReference type="ChEBI" id="CHEBI:58173"/>
        <dbReference type="ChEBI" id="CHEBI:456216"/>
        <dbReference type="EC" id="6.3.2.3"/>
    </reaction>
    <physiologicalReaction direction="left-to-right" evidence="11">
        <dbReference type="Rhea" id="RHEA:13558"/>
    </physiologicalReaction>
</comment>
<dbReference type="GO" id="GO:0004363">
    <property type="term" value="F:glutathione synthase activity"/>
    <property type="evidence" value="ECO:0007669"/>
    <property type="project" value="UniProtKB-UniRule"/>
</dbReference>
<comment type="pathway">
    <text evidence="1 12">Sulfur metabolism; glutathione biosynthesis; glutathione from L-cysteine and L-glutamate: step 2/2.</text>
</comment>
<dbReference type="InterPro" id="IPR014709">
    <property type="entry name" value="Glutathione_synthase_C_euk"/>
</dbReference>
<sequence>MASHHTLPTIVPIPVPLEKLSRIVEDAKDLACLNGFLMRTAAEPTSSDKIRPAPFMLLPTAIPKKLFQKAVEIQPYINELYFKVANDYNFLHKSLERTIVVDEFTAKQWEILETARKQGKSKVCFLGSMQLAIVRSDYMMDTARDNSLVLSQVEVNTIAAAGSGLAPCLVKVHRSIISHLGNDSDKVKVPHNGACQGYAKALCSAWKVYGNLGAVVVMFVEIAENNILDQRLIEQALNNLDPTIKLRRRTMSYVGKHGILTEDSRFLLEGEEVAVFYYRTGYLSSQFKTEFDWKAKLNAELSKAVVCPSIGWHLAGNKKVQQELTRPGVLEKFISDPVKVAAIRSTFTGLYPLDLGPEGDKMALRAISFPEKFVMKPPMEGGGNNIYGEDIKTAVQKMAGTQERSKYV</sequence>
<protein>
    <recommendedName>
        <fullName evidence="4 12">Glutathione synthetase</fullName>
        <shortName evidence="12">GSH-S</shortName>
        <ecNumber evidence="3 12">6.3.2.3</ecNumber>
    </recommendedName>
</protein>
<feature type="binding site" evidence="13">
    <location>
        <position position="230"/>
    </location>
    <ligand>
        <name>substrate</name>
    </ligand>
</feature>
<dbReference type="SUPFAM" id="SSF56059">
    <property type="entry name" value="Glutathione synthetase ATP-binding domain-like"/>
    <property type="match status" value="1"/>
</dbReference>
<dbReference type="Gene3D" id="3.40.50.1760">
    <property type="entry name" value="Glutathione synthase, substrate-binding domain superfamily, eukaryotic"/>
    <property type="match status" value="1"/>
</dbReference>
<dbReference type="PANTHER" id="PTHR11130">
    <property type="entry name" value="GLUTATHIONE SYNTHETASE"/>
    <property type="match status" value="1"/>
</dbReference>
<keyword evidence="10 12" id="KW-0460">Magnesium</keyword>
<dbReference type="GO" id="GO:0000287">
    <property type="term" value="F:magnesium ion binding"/>
    <property type="evidence" value="ECO:0007669"/>
    <property type="project" value="UniProtKB-UniRule"/>
</dbReference>
<dbReference type="InterPro" id="IPR014042">
    <property type="entry name" value="Glutathione_synthase_a-hlx"/>
</dbReference>
<dbReference type="PIRSF" id="PIRSF001558">
    <property type="entry name" value="GSHase"/>
    <property type="match status" value="1"/>
</dbReference>
<comment type="similarity">
    <text evidence="2 12">Belongs to the eukaryotic GSH synthase family.</text>
</comment>
<dbReference type="EC" id="6.3.2.3" evidence="3 12"/>
<evidence type="ECO:0000256" key="5">
    <source>
        <dbReference type="ARBA" id="ARBA00022598"/>
    </source>
</evidence>
<organism evidence="16 17">
    <name type="scientific">Holothuria leucospilota</name>
    <name type="common">Black long sea cucumber</name>
    <name type="synonym">Mertensiothuria leucospilota</name>
    <dbReference type="NCBI Taxonomy" id="206669"/>
    <lineage>
        <taxon>Eukaryota</taxon>
        <taxon>Metazoa</taxon>
        <taxon>Echinodermata</taxon>
        <taxon>Eleutherozoa</taxon>
        <taxon>Echinozoa</taxon>
        <taxon>Holothuroidea</taxon>
        <taxon>Aspidochirotacea</taxon>
        <taxon>Aspidochirotida</taxon>
        <taxon>Holothuriidae</taxon>
        <taxon>Holothuria</taxon>
    </lineage>
</organism>
<evidence type="ECO:0000256" key="6">
    <source>
        <dbReference type="ARBA" id="ARBA00022684"/>
    </source>
</evidence>
<evidence type="ECO:0000259" key="15">
    <source>
        <dbReference type="Pfam" id="PF03199"/>
    </source>
</evidence>
<evidence type="ECO:0000256" key="3">
    <source>
        <dbReference type="ARBA" id="ARBA00012214"/>
    </source>
</evidence>
<keyword evidence="5 12" id="KW-0436">Ligase</keyword>
<dbReference type="InterPro" id="IPR014049">
    <property type="entry name" value="Glutathione_synthase_N_euk"/>
</dbReference>
<evidence type="ECO:0000256" key="12">
    <source>
        <dbReference type="PIRNR" id="PIRNR001558"/>
    </source>
</evidence>
<feature type="domain" description="Glutathione synthase substrate-binding" evidence="15">
    <location>
        <begin position="214"/>
        <end position="315"/>
    </location>
</feature>
<proteinExistence type="inferred from homology"/>
<reference evidence="16" key="1">
    <citation type="submission" date="2021-10" db="EMBL/GenBank/DDBJ databases">
        <title>Tropical sea cucumber genome reveals ecological adaptation and Cuvierian tubules defense mechanism.</title>
        <authorList>
            <person name="Chen T."/>
        </authorList>
    </citation>
    <scope>NUCLEOTIDE SEQUENCE</scope>
    <source>
        <strain evidence="16">Nanhai2018</strain>
        <tissue evidence="16">Muscle</tissue>
    </source>
</reference>
<dbReference type="PANTHER" id="PTHR11130:SF0">
    <property type="entry name" value="GLUTATHIONE SYNTHETASE"/>
    <property type="match status" value="1"/>
</dbReference>
<accession>A0A9Q1CB87</accession>
<keyword evidence="17" id="KW-1185">Reference proteome</keyword>